<reference evidence="6 7" key="1">
    <citation type="submission" date="2017-04" db="EMBL/GenBank/DDBJ databases">
        <title>Kefir bacterial isolates.</title>
        <authorList>
            <person name="Kim Y."/>
            <person name="Blasche S."/>
            <person name="Patil K.R."/>
        </authorList>
    </citation>
    <scope>NUCLEOTIDE SEQUENCE [LARGE SCALE GENOMIC DNA]</scope>
    <source>
        <strain evidence="6 7">KR-2</strain>
    </source>
</reference>
<dbReference type="InterPro" id="IPR006446">
    <property type="entry name" value="RhaTrfase"/>
</dbReference>
<dbReference type="GO" id="GO:0016757">
    <property type="term" value="F:glycosyltransferase activity"/>
    <property type="evidence" value="ECO:0007669"/>
    <property type="project" value="UniProtKB-KW"/>
</dbReference>
<dbReference type="STRING" id="1231343.Absy_008_022"/>
<comment type="similarity">
    <text evidence="1">Belongs to the glycosyltransferase 2 family.</text>
</comment>
<dbReference type="OrthoDB" id="9771846at2"/>
<dbReference type="InterPro" id="IPR001173">
    <property type="entry name" value="Glyco_trans_2-like"/>
</dbReference>
<evidence type="ECO:0000256" key="3">
    <source>
        <dbReference type="ARBA" id="ARBA00022679"/>
    </source>
</evidence>
<evidence type="ECO:0000313" key="6">
    <source>
        <dbReference type="EMBL" id="PAL25749.1"/>
    </source>
</evidence>
<dbReference type="PANTHER" id="PTHR43179">
    <property type="entry name" value="RHAMNOSYLTRANSFERASE WBBL"/>
    <property type="match status" value="1"/>
</dbReference>
<feature type="domain" description="Glycosyltransferase 2-like" evidence="5">
    <location>
        <begin position="8"/>
        <end position="175"/>
    </location>
</feature>
<organism evidence="6 7">
    <name type="scientific">Acetobacter syzygii</name>
    <dbReference type="NCBI Taxonomy" id="146476"/>
    <lineage>
        <taxon>Bacteria</taxon>
        <taxon>Pseudomonadati</taxon>
        <taxon>Pseudomonadota</taxon>
        <taxon>Alphaproteobacteria</taxon>
        <taxon>Acetobacterales</taxon>
        <taxon>Acetobacteraceae</taxon>
        <taxon>Acetobacter</taxon>
    </lineage>
</organism>
<proteinExistence type="inferred from homology"/>
<feature type="transmembrane region" description="Helical" evidence="4">
    <location>
        <begin position="252"/>
        <end position="273"/>
    </location>
</feature>
<dbReference type="AlphaFoldDB" id="A0A270BL27"/>
<dbReference type="SUPFAM" id="SSF53448">
    <property type="entry name" value="Nucleotide-diphospho-sugar transferases"/>
    <property type="match status" value="1"/>
</dbReference>
<keyword evidence="2" id="KW-0328">Glycosyltransferase</keyword>
<dbReference type="GeneID" id="98301829"/>
<comment type="caution">
    <text evidence="6">The sequence shown here is derived from an EMBL/GenBank/DDBJ whole genome shotgun (WGS) entry which is preliminary data.</text>
</comment>
<protein>
    <recommendedName>
        <fullName evidence="5">Glycosyltransferase 2-like domain-containing protein</fullName>
    </recommendedName>
</protein>
<dbReference type="RefSeq" id="WP_048853225.1">
    <property type="nucleotide sequence ID" value="NZ_BAMZ01000008.1"/>
</dbReference>
<keyword evidence="4" id="KW-0812">Transmembrane</keyword>
<dbReference type="NCBIfam" id="TIGR01556">
    <property type="entry name" value="rhamnosyltran"/>
    <property type="match status" value="1"/>
</dbReference>
<evidence type="ECO:0000313" key="7">
    <source>
        <dbReference type="Proteomes" id="UP000216033"/>
    </source>
</evidence>
<dbReference type="InterPro" id="IPR029044">
    <property type="entry name" value="Nucleotide-diphossugar_trans"/>
</dbReference>
<dbReference type="Pfam" id="PF00535">
    <property type="entry name" value="Glycos_transf_2"/>
    <property type="match status" value="1"/>
</dbReference>
<dbReference type="CDD" id="cd02526">
    <property type="entry name" value="GT2_RfbF_like"/>
    <property type="match status" value="1"/>
</dbReference>
<keyword evidence="3" id="KW-0808">Transferase</keyword>
<keyword evidence="4" id="KW-1133">Transmembrane helix</keyword>
<dbReference type="EMBL" id="NDFP01000007">
    <property type="protein sequence ID" value="PAL25749.1"/>
    <property type="molecule type" value="Genomic_DNA"/>
</dbReference>
<evidence type="ECO:0000256" key="4">
    <source>
        <dbReference type="SAM" id="Phobius"/>
    </source>
</evidence>
<evidence type="ECO:0000256" key="2">
    <source>
        <dbReference type="ARBA" id="ARBA00022676"/>
    </source>
</evidence>
<evidence type="ECO:0000259" key="5">
    <source>
        <dbReference type="Pfam" id="PF00535"/>
    </source>
</evidence>
<keyword evidence="4" id="KW-0472">Membrane</keyword>
<accession>A0A270BL27</accession>
<name>A0A270BL27_9PROT</name>
<dbReference type="PANTHER" id="PTHR43179:SF12">
    <property type="entry name" value="GALACTOFURANOSYLTRANSFERASE GLFT2"/>
    <property type="match status" value="1"/>
</dbReference>
<dbReference type="Proteomes" id="UP000216033">
    <property type="component" value="Unassembled WGS sequence"/>
</dbReference>
<gene>
    <name evidence="6" type="ORF">B9K05_08370</name>
</gene>
<dbReference type="Gene3D" id="3.90.550.10">
    <property type="entry name" value="Spore Coat Polysaccharide Biosynthesis Protein SpsA, Chain A"/>
    <property type="match status" value="1"/>
</dbReference>
<evidence type="ECO:0000256" key="1">
    <source>
        <dbReference type="ARBA" id="ARBA00006739"/>
    </source>
</evidence>
<sequence>MNNIIHSVLVTYNTQIEILHKTIASVCGQVDQLIVVDNGSKNIQSITDVARSYGAELVALPVNKGIAYAQNIGIQKAIQQGCHYILLMDHDTIMADGCVQYLCHEYEQIKKNNTKIGSLCCAYQNTHDNMVSAVWYTQGIMLCKKQVDYTQQKLFEVDFTVASGSLLSVEALKDVGLMDERLFIDLVDVEWGLRANYLGYKNFQSFEYIMQHTLGDKKIKTPLGSVTLHSPERDYYYIRNSILISRTKVIKASWFIFFIKRIFIFLIVFSLFGDHKLRRLRLMLDGVRDGLAGRGGPLPR</sequence>
<keyword evidence="7" id="KW-1185">Reference proteome</keyword>